<organism evidence="1 2">
    <name type="scientific">Colletotrichum scovillei</name>
    <dbReference type="NCBI Taxonomy" id="1209932"/>
    <lineage>
        <taxon>Eukaryota</taxon>
        <taxon>Fungi</taxon>
        <taxon>Dikarya</taxon>
        <taxon>Ascomycota</taxon>
        <taxon>Pezizomycotina</taxon>
        <taxon>Sordariomycetes</taxon>
        <taxon>Hypocreomycetidae</taxon>
        <taxon>Glomerellales</taxon>
        <taxon>Glomerellaceae</taxon>
        <taxon>Colletotrichum</taxon>
        <taxon>Colletotrichum acutatum species complex</taxon>
    </lineage>
</organism>
<dbReference type="Proteomes" id="UP000699042">
    <property type="component" value="Unassembled WGS sequence"/>
</dbReference>
<evidence type="ECO:0000313" key="1">
    <source>
        <dbReference type="EMBL" id="KAG7047130.1"/>
    </source>
</evidence>
<name>A0A9P7R0D3_9PEZI</name>
<dbReference type="EMBL" id="JAESDN010000008">
    <property type="protein sequence ID" value="KAG7047130.1"/>
    <property type="molecule type" value="Genomic_DNA"/>
</dbReference>
<proteinExistence type="predicted"/>
<comment type="caution">
    <text evidence="1">The sequence shown here is derived from an EMBL/GenBank/DDBJ whole genome shotgun (WGS) entry which is preliminary data.</text>
</comment>
<sequence>MRGCGRTAKQGHRFCVPCEI</sequence>
<keyword evidence="2" id="KW-1185">Reference proteome</keyword>
<evidence type="ECO:0000313" key="2">
    <source>
        <dbReference type="Proteomes" id="UP000699042"/>
    </source>
</evidence>
<protein>
    <submittedName>
        <fullName evidence="1">Uncharacterized protein</fullName>
    </submittedName>
</protein>
<dbReference type="AlphaFoldDB" id="A0A9P7R0D3"/>
<accession>A0A9P7R0D3</accession>
<reference evidence="1" key="1">
    <citation type="submission" date="2021-05" db="EMBL/GenBank/DDBJ databases">
        <title>Comparative genomics of three Colletotrichum scovillei strains and genetic complementation revealed genes involved fungal growth and virulence on chili pepper.</title>
        <authorList>
            <person name="Hsieh D.-K."/>
            <person name="Chuang S.-C."/>
            <person name="Chen C.-Y."/>
            <person name="Chao Y.-T."/>
            <person name="Lu M.-Y.J."/>
            <person name="Lee M.-H."/>
            <person name="Shih M.-C."/>
        </authorList>
    </citation>
    <scope>NUCLEOTIDE SEQUENCE</scope>
    <source>
        <strain evidence="1">Coll-153</strain>
    </source>
</reference>
<gene>
    <name evidence="1" type="ORF">JMJ77_015343</name>
</gene>